<accession>A0ABQ5XWW7</accession>
<gene>
    <name evidence="1" type="ORF">GCM10007901_42070</name>
</gene>
<dbReference type="RefSeq" id="WP_284322939.1">
    <property type="nucleotide sequence ID" value="NZ_BSOB01000061.1"/>
</dbReference>
<dbReference type="Proteomes" id="UP001156670">
    <property type="component" value="Unassembled WGS sequence"/>
</dbReference>
<protein>
    <submittedName>
        <fullName evidence="1">Uncharacterized protein</fullName>
    </submittedName>
</protein>
<evidence type="ECO:0000313" key="2">
    <source>
        <dbReference type="Proteomes" id="UP001156670"/>
    </source>
</evidence>
<sequence>MSLSSKLIGGTKPEPETIAEIQSVMGVPEGRPIALMVLEVTFKTKKIYCCLSGGYVQDGEPHLTLIGRAALEALINLPMGDQQSLILQEVAIGQTPLRNKVREAVMRAPDGAKLCFIGDMQGDLDGKMLPALNWSGGVVDIAH</sequence>
<dbReference type="EMBL" id="BSOB01000061">
    <property type="protein sequence ID" value="GLQ95252.1"/>
    <property type="molecule type" value="Genomic_DNA"/>
</dbReference>
<keyword evidence="2" id="KW-1185">Reference proteome</keyword>
<proteinExistence type="predicted"/>
<evidence type="ECO:0000313" key="1">
    <source>
        <dbReference type="EMBL" id="GLQ95252.1"/>
    </source>
</evidence>
<organism evidence="1 2">
    <name type="scientific">Dyella acidisoli</name>
    <dbReference type="NCBI Taxonomy" id="1867834"/>
    <lineage>
        <taxon>Bacteria</taxon>
        <taxon>Pseudomonadati</taxon>
        <taxon>Pseudomonadota</taxon>
        <taxon>Gammaproteobacteria</taxon>
        <taxon>Lysobacterales</taxon>
        <taxon>Rhodanobacteraceae</taxon>
        <taxon>Dyella</taxon>
    </lineage>
</organism>
<name>A0ABQ5XWW7_9GAMM</name>
<reference evidence="2" key="1">
    <citation type="journal article" date="2019" name="Int. J. Syst. Evol. Microbiol.">
        <title>The Global Catalogue of Microorganisms (GCM) 10K type strain sequencing project: providing services to taxonomists for standard genome sequencing and annotation.</title>
        <authorList>
            <consortium name="The Broad Institute Genomics Platform"/>
            <consortium name="The Broad Institute Genome Sequencing Center for Infectious Disease"/>
            <person name="Wu L."/>
            <person name="Ma J."/>
        </authorList>
    </citation>
    <scope>NUCLEOTIDE SEQUENCE [LARGE SCALE GENOMIC DNA]</scope>
    <source>
        <strain evidence="2">NBRC 111980</strain>
    </source>
</reference>
<comment type="caution">
    <text evidence="1">The sequence shown here is derived from an EMBL/GenBank/DDBJ whole genome shotgun (WGS) entry which is preliminary data.</text>
</comment>